<evidence type="ECO:0000313" key="1">
    <source>
        <dbReference type="EMBL" id="MBK0395818.1"/>
    </source>
</evidence>
<comment type="caution">
    <text evidence="1">The sequence shown here is derived from an EMBL/GenBank/DDBJ whole genome shotgun (WGS) entry which is preliminary data.</text>
</comment>
<sequence>MEAVLILGFLWGMVFQAALRGIAGFQAACEVLIRLNDYLNSDAGNCSFGFFRLPIGSAIA</sequence>
<protein>
    <submittedName>
        <fullName evidence="1">Uncharacterized protein</fullName>
    </submittedName>
</protein>
<organism evidence="1 2">
    <name type="scientific">Kingella bonacorsii</name>
    <dbReference type="NCBI Taxonomy" id="2796361"/>
    <lineage>
        <taxon>Bacteria</taxon>
        <taxon>Pseudomonadati</taxon>
        <taxon>Pseudomonadota</taxon>
        <taxon>Betaproteobacteria</taxon>
        <taxon>Neisseriales</taxon>
        <taxon>Neisseriaceae</taxon>
        <taxon>Kingella</taxon>
    </lineage>
</organism>
<accession>A0ABS1BRL8</accession>
<name>A0ABS1BRL8_9NEIS</name>
<dbReference type="RefSeq" id="WP_200521847.1">
    <property type="nucleotide sequence ID" value="NZ_JAEHNZ010000001.1"/>
</dbReference>
<evidence type="ECO:0000313" key="2">
    <source>
        <dbReference type="Proteomes" id="UP000614058"/>
    </source>
</evidence>
<dbReference type="EMBL" id="JAEHNZ010000001">
    <property type="protein sequence ID" value="MBK0395818.1"/>
    <property type="molecule type" value="Genomic_DNA"/>
</dbReference>
<proteinExistence type="predicted"/>
<reference evidence="1 2" key="1">
    <citation type="journal article" date="2021" name="Pathogens">
        <title>Isolation and Characterization of Kingella bonacorsii sp. nov., A Novel Kingella Species Detected in a Stable Periodontitis Subject.</title>
        <authorList>
            <person name="Antezack A."/>
            <person name="Boxberger M."/>
            <person name="Rolland C."/>
            <person name="Monnet-Corti V."/>
            <person name="La Scola B."/>
        </authorList>
    </citation>
    <scope>NUCLEOTIDE SEQUENCE [LARGE SCALE GENOMIC DNA]</scope>
    <source>
        <strain evidence="1 2">Marseille-Q4569</strain>
    </source>
</reference>
<keyword evidence="2" id="KW-1185">Reference proteome</keyword>
<gene>
    <name evidence="1" type="ORF">JDW22_04280</name>
</gene>
<dbReference type="Proteomes" id="UP000614058">
    <property type="component" value="Unassembled WGS sequence"/>
</dbReference>